<dbReference type="OrthoDB" id="67027at2759"/>
<dbReference type="InterPro" id="IPR036389">
    <property type="entry name" value="RNase_III_sf"/>
</dbReference>
<dbReference type="Gene3D" id="1.10.1520.10">
    <property type="entry name" value="Ribonuclease III domain"/>
    <property type="match status" value="1"/>
</dbReference>
<feature type="region of interest" description="Disordered" evidence="1">
    <location>
        <begin position="222"/>
        <end position="300"/>
    </location>
</feature>
<evidence type="ECO:0000259" key="2">
    <source>
        <dbReference type="PROSITE" id="PS50142"/>
    </source>
</evidence>
<dbReference type="PROSITE" id="PS50142">
    <property type="entry name" value="RNASE_3_2"/>
    <property type="match status" value="1"/>
</dbReference>
<name>S3D977_GLAL2</name>
<feature type="compositionally biased region" description="Basic and acidic residues" evidence="1">
    <location>
        <begin position="236"/>
        <end position="249"/>
    </location>
</feature>
<dbReference type="RefSeq" id="XP_008079412.1">
    <property type="nucleotide sequence ID" value="XM_008081221.1"/>
</dbReference>
<dbReference type="GO" id="GO:0006396">
    <property type="term" value="P:RNA processing"/>
    <property type="evidence" value="ECO:0007669"/>
    <property type="project" value="InterPro"/>
</dbReference>
<protein>
    <submittedName>
        <fullName evidence="3">RNase III</fullName>
    </submittedName>
</protein>
<gene>
    <name evidence="3" type="ORF">GLAREA_07273</name>
</gene>
<evidence type="ECO:0000256" key="1">
    <source>
        <dbReference type="SAM" id="MobiDB-lite"/>
    </source>
</evidence>
<accession>S3D977</accession>
<dbReference type="GO" id="GO:0004525">
    <property type="term" value="F:ribonuclease III activity"/>
    <property type="evidence" value="ECO:0007669"/>
    <property type="project" value="InterPro"/>
</dbReference>
<proteinExistence type="predicted"/>
<dbReference type="OMA" id="NYDGNRK"/>
<keyword evidence="4" id="KW-1185">Reference proteome</keyword>
<dbReference type="Proteomes" id="UP000016922">
    <property type="component" value="Unassembled WGS sequence"/>
</dbReference>
<dbReference type="InterPro" id="IPR000999">
    <property type="entry name" value="RNase_III_dom"/>
</dbReference>
<feature type="domain" description="RNase III" evidence="2">
    <location>
        <begin position="7"/>
        <end position="137"/>
    </location>
</feature>
<dbReference type="eggNOG" id="ENOG502SP4J">
    <property type="taxonomic scope" value="Eukaryota"/>
</dbReference>
<sequence length="529" mass="59317">MFSDKYLIQLQDSVGYRFNDVYLLEKSLTTAGAEGDKESEDSQERDRYDGNRKLANVGDKLLQLVVMIDVFSRGNQQRRRDASAAIAANKDILVARAKKFEIDKHLKLNPRLQGRPTKTTLSTAVNAIIGAAWQDSLEDMKTARGVIEHFGQVLIPFIVFSYPKARHHQEEVFINEVTQDIFHDLRGCSNNDDALHSSSDALEILSFADELPSSPLHAACPEISSRETGKGPVHGQIRDYSMHDREGEVGNRNMTLETSRNTDSRIVASSLLRRPDNTRQNGPKDLQSQSKKRKAQQKTLRIHTSRTEFVKDYIQSEQERCRALALPMPKRDLGSALKAHGMNVGDNGLAKLNTLYLGIASPESFATLHDLVNVQRRPVTGKPSIPCWNLPLKERVEAIEGLNDDIMYKSFLKRCHILELFTSLSGSHKTSDGFINETNQTLSGDPRSQLGNPLVMEDSKVSKEMLAQLYPGLDRNSPEYSRKERFVNKLRKTGQRLDLLVQKFGFGIIGLVPLPSDGGELAFNITDTM</sequence>
<organism evidence="3 4">
    <name type="scientific">Glarea lozoyensis (strain ATCC 20868 / MF5171)</name>
    <dbReference type="NCBI Taxonomy" id="1116229"/>
    <lineage>
        <taxon>Eukaryota</taxon>
        <taxon>Fungi</taxon>
        <taxon>Dikarya</taxon>
        <taxon>Ascomycota</taxon>
        <taxon>Pezizomycotina</taxon>
        <taxon>Leotiomycetes</taxon>
        <taxon>Helotiales</taxon>
        <taxon>Helotiaceae</taxon>
        <taxon>Glarea</taxon>
    </lineage>
</organism>
<dbReference type="GeneID" id="19466326"/>
<evidence type="ECO:0000313" key="4">
    <source>
        <dbReference type="Proteomes" id="UP000016922"/>
    </source>
</evidence>
<evidence type="ECO:0000313" key="3">
    <source>
        <dbReference type="EMBL" id="EPE34260.1"/>
    </source>
</evidence>
<feature type="compositionally biased region" description="Basic residues" evidence="1">
    <location>
        <begin position="290"/>
        <end position="300"/>
    </location>
</feature>
<dbReference type="AlphaFoldDB" id="S3D977"/>
<dbReference type="SUPFAM" id="SSF69065">
    <property type="entry name" value="RNase III domain-like"/>
    <property type="match status" value="1"/>
</dbReference>
<dbReference type="EMBL" id="KE145357">
    <property type="protein sequence ID" value="EPE34260.1"/>
    <property type="molecule type" value="Genomic_DNA"/>
</dbReference>
<feature type="compositionally biased region" description="Polar residues" evidence="1">
    <location>
        <begin position="252"/>
        <end position="261"/>
    </location>
</feature>
<dbReference type="KEGG" id="glz:GLAREA_07273"/>
<reference evidence="3 4" key="1">
    <citation type="journal article" date="2013" name="BMC Genomics">
        <title>Genomics-driven discovery of the pneumocandin biosynthetic gene cluster in the fungus Glarea lozoyensis.</title>
        <authorList>
            <person name="Chen L."/>
            <person name="Yue Q."/>
            <person name="Zhang X."/>
            <person name="Xiang M."/>
            <person name="Wang C."/>
            <person name="Li S."/>
            <person name="Che Y."/>
            <person name="Ortiz-Lopez F.J."/>
            <person name="Bills G.F."/>
            <person name="Liu X."/>
            <person name="An Z."/>
        </authorList>
    </citation>
    <scope>NUCLEOTIDE SEQUENCE [LARGE SCALE GENOMIC DNA]</scope>
    <source>
        <strain evidence="4">ATCC 20868 / MF5171</strain>
    </source>
</reference>
<dbReference type="HOGENOM" id="CLU_444795_0_0_1"/>